<organism evidence="1 2">
    <name type="scientific">Pocillopora damicornis</name>
    <name type="common">Cauliflower coral</name>
    <name type="synonym">Millepora damicornis</name>
    <dbReference type="NCBI Taxonomy" id="46731"/>
    <lineage>
        <taxon>Eukaryota</taxon>
        <taxon>Metazoa</taxon>
        <taxon>Cnidaria</taxon>
        <taxon>Anthozoa</taxon>
        <taxon>Hexacorallia</taxon>
        <taxon>Scleractinia</taxon>
        <taxon>Astrocoeniina</taxon>
        <taxon>Pocilloporidae</taxon>
        <taxon>Pocillopora</taxon>
    </lineage>
</organism>
<evidence type="ECO:0000313" key="1">
    <source>
        <dbReference type="EMBL" id="RMX47844.1"/>
    </source>
</evidence>
<keyword evidence="2" id="KW-1185">Reference proteome</keyword>
<proteinExistence type="predicted"/>
<comment type="caution">
    <text evidence="1">The sequence shown here is derived from an EMBL/GenBank/DDBJ whole genome shotgun (WGS) entry which is preliminary data.</text>
</comment>
<sequence length="123" mass="14215">MYGSSVWVSTSVDNSNKYLNGVCPDYMLELLRRNIGMRATERQSVDSVVDLCENDEEAEPTNTWLAVEKDEEKEDQPNLCFLKEAISPKTFHHIKRSIENDQDPMFKLFIPLLLLYKKTTAIN</sequence>
<dbReference type="AlphaFoldDB" id="A0A3M6U2T5"/>
<dbReference type="EMBL" id="RCHS01002363">
    <property type="protein sequence ID" value="RMX47844.1"/>
    <property type="molecule type" value="Genomic_DNA"/>
</dbReference>
<evidence type="ECO:0000313" key="2">
    <source>
        <dbReference type="Proteomes" id="UP000275408"/>
    </source>
</evidence>
<accession>A0A3M6U2T5</accession>
<gene>
    <name evidence="1" type="ORF">pdam_00025700</name>
</gene>
<dbReference type="Proteomes" id="UP000275408">
    <property type="component" value="Unassembled WGS sequence"/>
</dbReference>
<name>A0A3M6U2T5_POCDA</name>
<protein>
    <submittedName>
        <fullName evidence="1">Uncharacterized protein</fullName>
    </submittedName>
</protein>
<reference evidence="1 2" key="1">
    <citation type="journal article" date="2018" name="Sci. Rep.">
        <title>Comparative analysis of the Pocillopora damicornis genome highlights role of immune system in coral evolution.</title>
        <authorList>
            <person name="Cunning R."/>
            <person name="Bay R.A."/>
            <person name="Gillette P."/>
            <person name="Baker A.C."/>
            <person name="Traylor-Knowles N."/>
        </authorList>
    </citation>
    <scope>NUCLEOTIDE SEQUENCE [LARGE SCALE GENOMIC DNA]</scope>
    <source>
        <strain evidence="1">RSMAS</strain>
        <tissue evidence="1">Whole animal</tissue>
    </source>
</reference>